<name>A0A915IVR8_ROMCU</name>
<dbReference type="Proteomes" id="UP000887565">
    <property type="component" value="Unplaced"/>
</dbReference>
<protein>
    <submittedName>
        <fullName evidence="2">Uncharacterized protein</fullName>
    </submittedName>
</protein>
<sequence>MWFHQRDFSNSQICNRGVGAGYSSSKVPMLIQLHYSGIQEFLPTYAYLQSCRCRLAPGESDRSQVKFYLRPEVPLAPVLAGDLKYCTTLQETVVQKHK</sequence>
<evidence type="ECO:0000313" key="2">
    <source>
        <dbReference type="WBParaSite" id="nRc.2.0.1.t18173-RA"/>
    </source>
</evidence>
<accession>A0A915IVR8</accession>
<proteinExistence type="predicted"/>
<dbReference type="WBParaSite" id="nRc.2.0.1.t18173-RA">
    <property type="protein sequence ID" value="nRc.2.0.1.t18173-RA"/>
    <property type="gene ID" value="nRc.2.0.1.g18173"/>
</dbReference>
<dbReference type="AlphaFoldDB" id="A0A915IVR8"/>
<keyword evidence="1" id="KW-1185">Reference proteome</keyword>
<evidence type="ECO:0000313" key="1">
    <source>
        <dbReference type="Proteomes" id="UP000887565"/>
    </source>
</evidence>
<organism evidence="1 2">
    <name type="scientific">Romanomermis culicivorax</name>
    <name type="common">Nematode worm</name>
    <dbReference type="NCBI Taxonomy" id="13658"/>
    <lineage>
        <taxon>Eukaryota</taxon>
        <taxon>Metazoa</taxon>
        <taxon>Ecdysozoa</taxon>
        <taxon>Nematoda</taxon>
        <taxon>Enoplea</taxon>
        <taxon>Dorylaimia</taxon>
        <taxon>Mermithida</taxon>
        <taxon>Mermithoidea</taxon>
        <taxon>Mermithidae</taxon>
        <taxon>Romanomermis</taxon>
    </lineage>
</organism>
<reference evidence="2" key="1">
    <citation type="submission" date="2022-11" db="UniProtKB">
        <authorList>
            <consortium name="WormBaseParasite"/>
        </authorList>
    </citation>
    <scope>IDENTIFICATION</scope>
</reference>